<organism evidence="1 2">
    <name type="scientific">Anabaenopsis elenkinii CCIBt3563</name>
    <dbReference type="NCBI Taxonomy" id="2779889"/>
    <lineage>
        <taxon>Bacteria</taxon>
        <taxon>Bacillati</taxon>
        <taxon>Cyanobacteriota</taxon>
        <taxon>Cyanophyceae</taxon>
        <taxon>Nostocales</taxon>
        <taxon>Nodulariaceae</taxon>
        <taxon>Anabaenopsis</taxon>
    </lineage>
</organism>
<name>A0A7S6RF65_9CYAN</name>
<keyword evidence="2" id="KW-1185">Reference proteome</keyword>
<accession>A0A7S6RF65</accession>
<dbReference type="RefSeq" id="WP_200989272.1">
    <property type="nucleotide sequence ID" value="NZ_CP063311.1"/>
</dbReference>
<gene>
    <name evidence="1" type="ORF">IM676_05400</name>
</gene>
<reference evidence="2" key="1">
    <citation type="submission" date="2020-10" db="EMBL/GenBank/DDBJ databases">
        <title>Genome-based taxonomic classification of the species Anabaenopsis elenkinii.</title>
        <authorList>
            <person name="Delbaje E."/>
            <person name="Andreote A.P.D."/>
            <person name="Pellegrinetti T.A."/>
            <person name="Cruz R.B."/>
            <person name="Branco L.H.Z."/>
            <person name="Fiore M.F."/>
        </authorList>
    </citation>
    <scope>NUCLEOTIDE SEQUENCE [LARGE SCALE GENOMIC DNA]</scope>
    <source>
        <strain evidence="2">CCIBt3563</strain>
    </source>
</reference>
<protein>
    <submittedName>
        <fullName evidence="1">Uncharacterized protein</fullName>
    </submittedName>
</protein>
<proteinExistence type="predicted"/>
<dbReference type="KEGG" id="aee:IM676_05400"/>
<evidence type="ECO:0000313" key="1">
    <source>
        <dbReference type="EMBL" id="QOV23726.1"/>
    </source>
</evidence>
<dbReference type="Proteomes" id="UP000593846">
    <property type="component" value="Chromosome"/>
</dbReference>
<dbReference type="EMBL" id="CP063311">
    <property type="protein sequence ID" value="QOV23726.1"/>
    <property type="molecule type" value="Genomic_DNA"/>
</dbReference>
<dbReference type="AlphaFoldDB" id="A0A7S6RF65"/>
<sequence length="105" mass="11337">MIISDLNILEAVDGSAVVGGGGFKIKNKKFETIESKVDVDIRKKLDVQVDIHGNFADAQAVAQAYGHNTDAETITFAEVYEGVSSDAASRSTAAALREPKKKYKY</sequence>
<evidence type="ECO:0000313" key="2">
    <source>
        <dbReference type="Proteomes" id="UP000593846"/>
    </source>
</evidence>